<evidence type="ECO:0000256" key="1">
    <source>
        <dbReference type="ARBA" id="ARBA00000085"/>
    </source>
</evidence>
<keyword evidence="7" id="KW-0547">Nucleotide-binding</keyword>
<evidence type="ECO:0000256" key="9">
    <source>
        <dbReference type="ARBA" id="ARBA00022840"/>
    </source>
</evidence>
<keyword evidence="6 13" id="KW-0812">Transmembrane</keyword>
<feature type="domain" description="Histidine kinase" evidence="14">
    <location>
        <begin position="253"/>
        <end position="463"/>
    </location>
</feature>
<dbReference type="Pfam" id="PF00512">
    <property type="entry name" value="HisKA"/>
    <property type="match status" value="1"/>
</dbReference>
<evidence type="ECO:0000256" key="10">
    <source>
        <dbReference type="ARBA" id="ARBA00022989"/>
    </source>
</evidence>
<evidence type="ECO:0000256" key="12">
    <source>
        <dbReference type="SAM" id="MobiDB-lite"/>
    </source>
</evidence>
<dbReference type="Pfam" id="PF02518">
    <property type="entry name" value="HATPase_c"/>
    <property type="match status" value="1"/>
</dbReference>
<dbReference type="STRING" id="1183432.AGR3A_Lc130446"/>
<evidence type="ECO:0000259" key="15">
    <source>
        <dbReference type="PROSITE" id="PS50885"/>
    </source>
</evidence>
<protein>
    <recommendedName>
        <fullName evidence="3">histidine kinase</fullName>
        <ecNumber evidence="3">2.7.13.3</ecNumber>
    </recommendedName>
</protein>
<dbReference type="InterPro" id="IPR050428">
    <property type="entry name" value="TCS_sensor_his_kinase"/>
</dbReference>
<dbReference type="InterPro" id="IPR036890">
    <property type="entry name" value="HATPase_C_sf"/>
</dbReference>
<dbReference type="SMART" id="SM00388">
    <property type="entry name" value="HisKA"/>
    <property type="match status" value="1"/>
</dbReference>
<dbReference type="SMART" id="SM00387">
    <property type="entry name" value="HATPase_c"/>
    <property type="match status" value="1"/>
</dbReference>
<evidence type="ECO:0000256" key="11">
    <source>
        <dbReference type="ARBA" id="ARBA00023012"/>
    </source>
</evidence>
<organism evidence="16 17">
    <name type="scientific">Agrobacterium tomkonis CFBP 6623</name>
    <dbReference type="NCBI Taxonomy" id="1183432"/>
    <lineage>
        <taxon>Bacteria</taxon>
        <taxon>Pseudomonadati</taxon>
        <taxon>Pseudomonadota</taxon>
        <taxon>Alphaproteobacteria</taxon>
        <taxon>Hyphomicrobiales</taxon>
        <taxon>Rhizobiaceae</taxon>
        <taxon>Rhizobium/Agrobacterium group</taxon>
        <taxon>Agrobacterium</taxon>
        <taxon>Agrobacterium tumefaciens complex</taxon>
    </lineage>
</organism>
<dbReference type="InterPro" id="IPR005467">
    <property type="entry name" value="His_kinase_dom"/>
</dbReference>
<dbReference type="PROSITE" id="PS50109">
    <property type="entry name" value="HIS_KIN"/>
    <property type="match status" value="1"/>
</dbReference>
<keyword evidence="5" id="KW-0808">Transferase</keyword>
<dbReference type="GO" id="GO:0005524">
    <property type="term" value="F:ATP binding"/>
    <property type="evidence" value="ECO:0007669"/>
    <property type="project" value="UniProtKB-KW"/>
</dbReference>
<evidence type="ECO:0000256" key="3">
    <source>
        <dbReference type="ARBA" id="ARBA00012438"/>
    </source>
</evidence>
<keyword evidence="10 13" id="KW-1133">Transmembrane helix</keyword>
<evidence type="ECO:0000256" key="13">
    <source>
        <dbReference type="SAM" id="Phobius"/>
    </source>
</evidence>
<evidence type="ECO:0000313" key="17">
    <source>
        <dbReference type="Proteomes" id="UP000191988"/>
    </source>
</evidence>
<dbReference type="EC" id="2.7.13.3" evidence="3"/>
<evidence type="ECO:0000256" key="7">
    <source>
        <dbReference type="ARBA" id="ARBA00022741"/>
    </source>
</evidence>
<comment type="subcellular location">
    <subcellularLocation>
        <location evidence="2">Membrane</location>
        <topology evidence="2">Multi-pass membrane protein</topology>
    </subcellularLocation>
</comment>
<dbReference type="PROSITE" id="PS50885">
    <property type="entry name" value="HAMP"/>
    <property type="match status" value="1"/>
</dbReference>
<evidence type="ECO:0000256" key="4">
    <source>
        <dbReference type="ARBA" id="ARBA00022553"/>
    </source>
</evidence>
<evidence type="ECO:0000256" key="5">
    <source>
        <dbReference type="ARBA" id="ARBA00022679"/>
    </source>
</evidence>
<keyword evidence="8 16" id="KW-0418">Kinase</keyword>
<feature type="region of interest" description="Disordered" evidence="12">
    <location>
        <begin position="1"/>
        <end position="25"/>
    </location>
</feature>
<dbReference type="AlphaFoldDB" id="A0A1S7RHI3"/>
<dbReference type="Gene3D" id="1.10.287.130">
    <property type="match status" value="1"/>
</dbReference>
<dbReference type="Proteomes" id="UP000191988">
    <property type="component" value="Unassembled WGS sequence"/>
</dbReference>
<feature type="transmembrane region" description="Helical" evidence="13">
    <location>
        <begin position="172"/>
        <end position="192"/>
    </location>
</feature>
<dbReference type="EMBL" id="FBWK01000049">
    <property type="protein sequence ID" value="CUX52345.1"/>
    <property type="molecule type" value="Genomic_DNA"/>
</dbReference>
<dbReference type="CDD" id="cd00082">
    <property type="entry name" value="HisKA"/>
    <property type="match status" value="1"/>
</dbReference>
<name>A0A1S7RHI3_9HYPH</name>
<keyword evidence="9" id="KW-0067">ATP-binding</keyword>
<dbReference type="Gene3D" id="3.30.565.10">
    <property type="entry name" value="Histidine kinase-like ATPase, C-terminal domain"/>
    <property type="match status" value="1"/>
</dbReference>
<dbReference type="InterPro" id="IPR003661">
    <property type="entry name" value="HisK_dim/P_dom"/>
</dbReference>
<dbReference type="GO" id="GO:0005886">
    <property type="term" value="C:plasma membrane"/>
    <property type="evidence" value="ECO:0007669"/>
    <property type="project" value="TreeGrafter"/>
</dbReference>
<evidence type="ECO:0000313" key="16">
    <source>
        <dbReference type="EMBL" id="CUX52345.1"/>
    </source>
</evidence>
<dbReference type="GO" id="GO:0000155">
    <property type="term" value="F:phosphorelay sensor kinase activity"/>
    <property type="evidence" value="ECO:0007669"/>
    <property type="project" value="InterPro"/>
</dbReference>
<keyword evidence="11" id="KW-0902">Two-component regulatory system</keyword>
<dbReference type="PANTHER" id="PTHR45436">
    <property type="entry name" value="SENSOR HISTIDINE KINASE YKOH"/>
    <property type="match status" value="1"/>
</dbReference>
<evidence type="ECO:0000256" key="8">
    <source>
        <dbReference type="ARBA" id="ARBA00022777"/>
    </source>
</evidence>
<dbReference type="PANTHER" id="PTHR45436:SF14">
    <property type="entry name" value="SENSOR PROTEIN QSEC"/>
    <property type="match status" value="1"/>
</dbReference>
<feature type="compositionally biased region" description="Basic and acidic residues" evidence="12">
    <location>
        <begin position="1"/>
        <end position="10"/>
    </location>
</feature>
<comment type="catalytic activity">
    <reaction evidence="1">
        <text>ATP + protein L-histidine = ADP + protein N-phospho-L-histidine.</text>
        <dbReference type="EC" id="2.7.13.3"/>
    </reaction>
</comment>
<keyword evidence="13" id="KW-0472">Membrane</keyword>
<evidence type="ECO:0000256" key="2">
    <source>
        <dbReference type="ARBA" id="ARBA00004141"/>
    </source>
</evidence>
<gene>
    <name evidence="16" type="primary">basS</name>
    <name evidence="16" type="ORF">AGR3A_Lc130446</name>
</gene>
<dbReference type="InterPro" id="IPR036097">
    <property type="entry name" value="HisK_dim/P_sf"/>
</dbReference>
<reference evidence="17" key="1">
    <citation type="submission" date="2016-01" db="EMBL/GenBank/DDBJ databases">
        <authorList>
            <person name="Regsiter A."/>
            <person name="william w."/>
        </authorList>
    </citation>
    <scope>NUCLEOTIDE SEQUENCE [LARGE SCALE GENOMIC DNA]</scope>
    <source>
        <strain evidence="17">CFBP 6623</strain>
    </source>
</reference>
<feature type="domain" description="HAMP" evidence="15">
    <location>
        <begin position="193"/>
        <end position="245"/>
    </location>
</feature>
<sequence>MSQTAERPDGKQANNKQAEMARPTSMTRKLVTALTSVVAISWLLACGLGVMVMQDEFAEIFDAGVQETAERLLPLLADDLRENNTAPASRKLNPSAEGAEYLTYQVRDREGQVVLHSHDSSTEPFEVSLDPGFSETATQRIYTAVTPDGNYFLQVADAFANRREAIEEAGSALLLPVLILIPASIFAVIVVVRRTLQPIQTLRDEIGKKDGGNLAPLETQPFPGELHPIARSVNLLLGRLRSAIEAEREFTANSAHELRTPIAGALAQAQRLHADIPPELAPRVENIEKSLQHLGHLAEKLLQMSRAEARIGVTDTANDVIPILELVIDDMVRTAIGKSRIRFTNHCEDGLPCRIGADAFGIIVRNLLENALIHSPAGSPVQVFAEQDGTVRIINSGPAIDRALLPKLTTRFARGPTKADGTGLGLAIVKSLVEQTGGELVLSSPAPGRQDGFEARVVLPVEIA</sequence>
<dbReference type="SUPFAM" id="SSF55874">
    <property type="entry name" value="ATPase domain of HSP90 chaperone/DNA topoisomerase II/histidine kinase"/>
    <property type="match status" value="1"/>
</dbReference>
<dbReference type="InterPro" id="IPR003660">
    <property type="entry name" value="HAMP_dom"/>
</dbReference>
<keyword evidence="4" id="KW-0597">Phosphoprotein</keyword>
<evidence type="ECO:0000256" key="6">
    <source>
        <dbReference type="ARBA" id="ARBA00022692"/>
    </source>
</evidence>
<evidence type="ECO:0000259" key="14">
    <source>
        <dbReference type="PROSITE" id="PS50109"/>
    </source>
</evidence>
<dbReference type="InterPro" id="IPR003594">
    <property type="entry name" value="HATPase_dom"/>
</dbReference>
<proteinExistence type="predicted"/>
<dbReference type="SUPFAM" id="SSF47384">
    <property type="entry name" value="Homodimeric domain of signal transducing histidine kinase"/>
    <property type="match status" value="1"/>
</dbReference>
<accession>A0A1S7RHI3</accession>
<feature type="transmembrane region" description="Helical" evidence="13">
    <location>
        <begin position="30"/>
        <end position="52"/>
    </location>
</feature>
<keyword evidence="17" id="KW-1185">Reference proteome</keyword>